<evidence type="ECO:0000259" key="3">
    <source>
        <dbReference type="Pfam" id="PF23352"/>
    </source>
</evidence>
<protein>
    <recommendedName>
        <fullName evidence="7">ABC-type uncharacterized transport system domain-containing protein</fullName>
    </recommendedName>
</protein>
<dbReference type="InterPro" id="IPR029062">
    <property type="entry name" value="Class_I_gatase-like"/>
</dbReference>
<evidence type="ECO:0008006" key="7">
    <source>
        <dbReference type="Google" id="ProtNLM"/>
    </source>
</evidence>
<dbReference type="GO" id="GO:0042073">
    <property type="term" value="P:intraciliary transport"/>
    <property type="evidence" value="ECO:0007669"/>
    <property type="project" value="TreeGrafter"/>
</dbReference>
<dbReference type="GeneID" id="68093635"/>
<dbReference type="GO" id="GO:0005929">
    <property type="term" value="C:cilium"/>
    <property type="evidence" value="ECO:0007669"/>
    <property type="project" value="TreeGrafter"/>
</dbReference>
<dbReference type="Pfam" id="PF21178">
    <property type="entry name" value="Itf52_C"/>
    <property type="match status" value="1"/>
</dbReference>
<feature type="domain" description="Intraflagellar transport protein 52 C-terminal" evidence="2">
    <location>
        <begin position="372"/>
        <end position="424"/>
    </location>
</feature>
<evidence type="ECO:0000259" key="2">
    <source>
        <dbReference type="Pfam" id="PF21178"/>
    </source>
</evidence>
<evidence type="ECO:0000256" key="1">
    <source>
        <dbReference type="SAM" id="MobiDB-lite"/>
    </source>
</evidence>
<feature type="domain" description="IFT52 GIFT" evidence="4">
    <location>
        <begin position="24"/>
        <end position="264"/>
    </location>
</feature>
<dbReference type="InterPro" id="IPR048643">
    <property type="entry name" value="Itf52_C"/>
</dbReference>
<organism evidence="5 6">
    <name type="scientific">Naegleria lovaniensis</name>
    <name type="common">Amoeba</name>
    <dbReference type="NCBI Taxonomy" id="51637"/>
    <lineage>
        <taxon>Eukaryota</taxon>
        <taxon>Discoba</taxon>
        <taxon>Heterolobosea</taxon>
        <taxon>Tetramitia</taxon>
        <taxon>Eutetramitia</taxon>
        <taxon>Vahlkampfiidae</taxon>
        <taxon>Naegleria</taxon>
    </lineage>
</organism>
<dbReference type="Pfam" id="PF23352">
    <property type="entry name" value="IFT52_central"/>
    <property type="match status" value="1"/>
</dbReference>
<evidence type="ECO:0000313" key="6">
    <source>
        <dbReference type="Proteomes" id="UP000816034"/>
    </source>
</evidence>
<dbReference type="InterPro" id="IPR055458">
    <property type="entry name" value="IFT52_GIFT"/>
</dbReference>
<keyword evidence="6" id="KW-1185">Reference proteome</keyword>
<dbReference type="SUPFAM" id="SSF52317">
    <property type="entry name" value="Class I glutamine amidotransferase-like"/>
    <property type="match status" value="1"/>
</dbReference>
<dbReference type="GO" id="GO:0030992">
    <property type="term" value="C:intraciliary transport particle B"/>
    <property type="evidence" value="ECO:0007669"/>
    <property type="project" value="TreeGrafter"/>
</dbReference>
<feature type="region of interest" description="Disordered" evidence="1">
    <location>
        <begin position="464"/>
        <end position="490"/>
    </location>
</feature>
<dbReference type="Proteomes" id="UP000816034">
    <property type="component" value="Unassembled WGS sequence"/>
</dbReference>
<evidence type="ECO:0000259" key="4">
    <source>
        <dbReference type="Pfam" id="PF23355"/>
    </source>
</evidence>
<dbReference type="PANTHER" id="PTHR12969">
    <property type="entry name" value="NGD5/OSM-6/IFT52"/>
    <property type="match status" value="1"/>
</dbReference>
<accession>A0AA88GVC7</accession>
<dbReference type="Gene3D" id="6.10.250.2800">
    <property type="match status" value="1"/>
</dbReference>
<dbReference type="GO" id="GO:0005814">
    <property type="term" value="C:centriole"/>
    <property type="evidence" value="ECO:0007669"/>
    <property type="project" value="TreeGrafter"/>
</dbReference>
<dbReference type="EMBL" id="PYSW02000012">
    <property type="protein sequence ID" value="KAG2387585.1"/>
    <property type="molecule type" value="Genomic_DNA"/>
</dbReference>
<dbReference type="RefSeq" id="XP_044551577.1">
    <property type="nucleotide sequence ID" value="XM_044687482.1"/>
</dbReference>
<dbReference type="InterPro" id="IPR055460">
    <property type="entry name" value="IFT52_central"/>
</dbReference>
<comment type="caution">
    <text evidence="5">The sequence shown here is derived from an EMBL/GenBank/DDBJ whole genome shotgun (WGS) entry which is preliminary data.</text>
</comment>
<dbReference type="PANTHER" id="PTHR12969:SF7">
    <property type="entry name" value="INTRAFLAGELLAR TRANSPORT PROTEIN 52 HOMOLOG"/>
    <property type="match status" value="1"/>
</dbReference>
<dbReference type="AlphaFoldDB" id="A0AA88GVC7"/>
<dbReference type="GO" id="GO:0060271">
    <property type="term" value="P:cilium assembly"/>
    <property type="evidence" value="ECO:0007669"/>
    <property type="project" value="TreeGrafter"/>
</dbReference>
<evidence type="ECO:0000313" key="5">
    <source>
        <dbReference type="EMBL" id="KAG2387585.1"/>
    </source>
</evidence>
<dbReference type="InterPro" id="IPR039975">
    <property type="entry name" value="IFT52"/>
</dbReference>
<sequence>MLSNEHSQQSANTDASQQPSLAKTVMFNISKNEYGTPKNNLQKLYKKIRMEYKTLINEEEISHEKLKQADLVIFCGPRLKFTEQEFSTVEQYIKEGGSVLFQLGEGGEPRFETNINYLLEQWGIFINSDTVIRTSFFKYYHPKEVCVQKGILNRTINKEAGKTMDAAVDSSDPSSHLTFVYPYGATLNVESPATAILASGHVSYPVNRPVGAFYTSKNDKGRVAVLGSVHMFDDKWLDKEENSVLLDVIFKWLIFGFELNQIDSTSPEVNDYQFLPDAKSMSEKVKSCLQESEELPIDFNELFVDKMFKFDTDLVPEAINLYAQLGVKHAPLTFIPPAFETPLPSLKPAVYPPSLREFAPPEIDLFDLDEQFASEDVRLAQLTNRCTDEDAEYFIQKAGEIVGVTKLLKSEYHFSAKHILEFMFRQIVQFKKVNPSSDDLIPSHLRSNKIALPKLAVKQSFENSANHPVTNPPTPISSPLQDGSYEPYDN</sequence>
<feature type="domain" description="IFT52 central" evidence="3">
    <location>
        <begin position="281"/>
        <end position="361"/>
    </location>
</feature>
<dbReference type="Pfam" id="PF23355">
    <property type="entry name" value="IFT52_GIFT"/>
    <property type="match status" value="1"/>
</dbReference>
<name>A0AA88GVC7_NAELO</name>
<reference evidence="5 6" key="1">
    <citation type="journal article" date="2018" name="BMC Genomics">
        <title>The genome of Naegleria lovaniensis, the basis for a comparative approach to unravel pathogenicity factors of the human pathogenic amoeba N. fowleri.</title>
        <authorList>
            <person name="Liechti N."/>
            <person name="Schurch N."/>
            <person name="Bruggmann R."/>
            <person name="Wittwer M."/>
        </authorList>
    </citation>
    <scope>NUCLEOTIDE SEQUENCE [LARGE SCALE GENOMIC DNA]</scope>
    <source>
        <strain evidence="5 6">ATCC 30569</strain>
    </source>
</reference>
<dbReference type="CDD" id="cd23683">
    <property type="entry name" value="IFT52_CTD"/>
    <property type="match status" value="1"/>
</dbReference>
<gene>
    <name evidence="5" type="ORF">C9374_001179</name>
</gene>
<proteinExistence type="predicted"/>